<comment type="caution">
    <text evidence="2">The sequence shown here is derived from an EMBL/GenBank/DDBJ whole genome shotgun (WGS) entry which is preliminary data.</text>
</comment>
<proteinExistence type="predicted"/>
<evidence type="ECO:0000313" key="2">
    <source>
        <dbReference type="EMBL" id="MCC8397635.1"/>
    </source>
</evidence>
<organism evidence="2 3">
    <name type="scientific">Paraburkholderia sejongensis</name>
    <dbReference type="NCBI Taxonomy" id="2886946"/>
    <lineage>
        <taxon>Bacteria</taxon>
        <taxon>Pseudomonadati</taxon>
        <taxon>Pseudomonadota</taxon>
        <taxon>Betaproteobacteria</taxon>
        <taxon>Burkholderiales</taxon>
        <taxon>Burkholderiaceae</taxon>
        <taxon>Paraburkholderia</taxon>
    </lineage>
</organism>
<dbReference type="RefSeq" id="WP_230513886.1">
    <property type="nucleotide sequence ID" value="NZ_JAJITD010000036.1"/>
</dbReference>
<dbReference type="InterPro" id="IPR056086">
    <property type="entry name" value="DUF7669"/>
</dbReference>
<dbReference type="Pfam" id="PF24706">
    <property type="entry name" value="DUF7669"/>
    <property type="match status" value="1"/>
</dbReference>
<name>A0ABS8K6M3_9BURK</name>
<keyword evidence="3" id="KW-1185">Reference proteome</keyword>
<dbReference type="EMBL" id="JAJITD010000036">
    <property type="protein sequence ID" value="MCC8397635.1"/>
    <property type="molecule type" value="Genomic_DNA"/>
</dbReference>
<sequence length="62" mass="7009">MSTSYSPRPPIWQLIRAVAPLGRETSNAEIKQLLLHEWPDLNQATINAQIAIWTVNRVGRVS</sequence>
<evidence type="ECO:0000259" key="1">
    <source>
        <dbReference type="Pfam" id="PF24706"/>
    </source>
</evidence>
<reference evidence="2 3" key="1">
    <citation type="submission" date="2021-11" db="EMBL/GenBank/DDBJ databases">
        <authorList>
            <person name="Oh E.-T."/>
            <person name="Kim S.-B."/>
        </authorList>
    </citation>
    <scope>NUCLEOTIDE SEQUENCE [LARGE SCALE GENOMIC DNA]</scope>
    <source>
        <strain evidence="2 3">MMS20-SJTR3</strain>
    </source>
</reference>
<evidence type="ECO:0000313" key="3">
    <source>
        <dbReference type="Proteomes" id="UP001431019"/>
    </source>
</evidence>
<accession>A0ABS8K6M3</accession>
<feature type="domain" description="DUF7669" evidence="1">
    <location>
        <begin position="10"/>
        <end position="61"/>
    </location>
</feature>
<protein>
    <recommendedName>
        <fullName evidence="1">DUF7669 domain-containing protein</fullName>
    </recommendedName>
</protein>
<dbReference type="Proteomes" id="UP001431019">
    <property type="component" value="Unassembled WGS sequence"/>
</dbReference>
<gene>
    <name evidence="2" type="ORF">LJ656_34400</name>
</gene>